<organism evidence="2 3">
    <name type="scientific">Pseudorhodoferax aquiterrae</name>
    <dbReference type="NCBI Taxonomy" id="747304"/>
    <lineage>
        <taxon>Bacteria</taxon>
        <taxon>Pseudomonadati</taxon>
        <taxon>Pseudomonadota</taxon>
        <taxon>Betaproteobacteria</taxon>
        <taxon>Burkholderiales</taxon>
        <taxon>Comamonadaceae</taxon>
    </lineage>
</organism>
<evidence type="ECO:0000313" key="3">
    <source>
        <dbReference type="Proteomes" id="UP000626210"/>
    </source>
</evidence>
<gene>
    <name evidence="2" type="ORF">GCM10007320_28490</name>
</gene>
<dbReference type="NCBIfam" id="TIGR02532">
    <property type="entry name" value="IV_pilin_GFxxxE"/>
    <property type="match status" value="1"/>
</dbReference>
<dbReference type="RefSeq" id="WP_189687606.1">
    <property type="nucleotide sequence ID" value="NZ_BMYK01000007.1"/>
</dbReference>
<proteinExistence type="predicted"/>
<name>A0ABQ3G3C3_9BURK</name>
<evidence type="ECO:0000313" key="2">
    <source>
        <dbReference type="EMBL" id="GHC84230.1"/>
    </source>
</evidence>
<evidence type="ECO:0000256" key="1">
    <source>
        <dbReference type="SAM" id="Phobius"/>
    </source>
</evidence>
<dbReference type="Proteomes" id="UP000626210">
    <property type="component" value="Unassembled WGS sequence"/>
</dbReference>
<reference evidence="3" key="1">
    <citation type="journal article" date="2019" name="Int. J. Syst. Evol. Microbiol.">
        <title>The Global Catalogue of Microorganisms (GCM) 10K type strain sequencing project: providing services to taxonomists for standard genome sequencing and annotation.</title>
        <authorList>
            <consortium name="The Broad Institute Genomics Platform"/>
            <consortium name="The Broad Institute Genome Sequencing Center for Infectious Disease"/>
            <person name="Wu L."/>
            <person name="Ma J."/>
        </authorList>
    </citation>
    <scope>NUCLEOTIDE SEQUENCE [LARGE SCALE GENOMIC DNA]</scope>
    <source>
        <strain evidence="3">KCTC 23314</strain>
    </source>
</reference>
<dbReference type="InterPro" id="IPR012902">
    <property type="entry name" value="N_methyl_site"/>
</dbReference>
<sequence length="214" mass="23194">MKTAGGTRGFTLLELLVVMALLSLLMLGMGSALRSTARVEQGVDARLARADAMRVTSDFLRTVLSRVSARQGAPSAARPDAHYFAGSADSLWWLGVMPARHGAGGMHHFRLGIEAAGLVLRYQAWRGEALPDWDRAESLLLVAGATQMALRFEDDRRLPSRWVDDWTAPEAMPRRVSLEVATPSQAWPAVVVQMRALPGTDPTLASEPSYGGGR</sequence>
<feature type="transmembrane region" description="Helical" evidence="1">
    <location>
        <begin position="12"/>
        <end position="33"/>
    </location>
</feature>
<comment type="caution">
    <text evidence="2">The sequence shown here is derived from an EMBL/GenBank/DDBJ whole genome shotgun (WGS) entry which is preliminary data.</text>
</comment>
<evidence type="ECO:0008006" key="4">
    <source>
        <dbReference type="Google" id="ProtNLM"/>
    </source>
</evidence>
<keyword evidence="1" id="KW-0472">Membrane</keyword>
<protein>
    <recommendedName>
        <fullName evidence="4">General secretion pathway protein J</fullName>
    </recommendedName>
</protein>
<keyword evidence="3" id="KW-1185">Reference proteome</keyword>
<dbReference type="EMBL" id="BMYK01000007">
    <property type="protein sequence ID" value="GHC84230.1"/>
    <property type="molecule type" value="Genomic_DNA"/>
</dbReference>
<dbReference type="Pfam" id="PF07963">
    <property type="entry name" value="N_methyl"/>
    <property type="match status" value="1"/>
</dbReference>
<keyword evidence="1" id="KW-1133">Transmembrane helix</keyword>
<dbReference type="PROSITE" id="PS00409">
    <property type="entry name" value="PROKAR_NTER_METHYL"/>
    <property type="match status" value="1"/>
</dbReference>
<keyword evidence="1" id="KW-0812">Transmembrane</keyword>
<accession>A0ABQ3G3C3</accession>